<accession>A0A5N8X8S2</accession>
<dbReference type="PANTHER" id="PTHR43559">
    <property type="entry name" value="HYDROLASE YCAC-RELATED"/>
    <property type="match status" value="1"/>
</dbReference>
<proteinExistence type="predicted"/>
<dbReference type="Pfam" id="PF00857">
    <property type="entry name" value="Isochorismatase"/>
    <property type="match status" value="1"/>
</dbReference>
<protein>
    <submittedName>
        <fullName evidence="2">Isochorismatase family protein</fullName>
    </submittedName>
</protein>
<sequence length="229" mass="23901">MSNQSNLIDPADSVLLMVDHQSGLLQIVDDLPISELRTNVSALVKAATLAGVPVVATASVPEGPNGPLIPEILGNAPHTIYVQRHGEINAWDVAGFRRAVEQTGRRTLIIAGIMTSICVVEPALAALADGYRVYAVIDASGTYSEVAQRVSIERLSRAGVTVVDTLGVAAELQKTWAREDALQWGGVYAGVSAGYAAVIESVMRAQAEAGVGEGAAAEVSWAAARGQLM</sequence>
<dbReference type="InterPro" id="IPR036380">
    <property type="entry name" value="Isochorismatase-like_sf"/>
</dbReference>
<name>A0A5N8X8S2_9ACTN</name>
<comment type="caution">
    <text evidence="2">The sequence shown here is derived from an EMBL/GenBank/DDBJ whole genome shotgun (WGS) entry which is preliminary data.</text>
</comment>
<evidence type="ECO:0000313" key="3">
    <source>
        <dbReference type="Proteomes" id="UP000400924"/>
    </source>
</evidence>
<evidence type="ECO:0000259" key="1">
    <source>
        <dbReference type="Pfam" id="PF00857"/>
    </source>
</evidence>
<dbReference type="EMBL" id="VJZC01000004">
    <property type="protein sequence ID" value="MPY55891.1"/>
    <property type="molecule type" value="Genomic_DNA"/>
</dbReference>
<reference evidence="2 3" key="1">
    <citation type="submission" date="2019-07" db="EMBL/GenBank/DDBJ databases">
        <title>New species of Amycolatopsis and Streptomyces.</title>
        <authorList>
            <person name="Duangmal K."/>
            <person name="Teo W.F.A."/>
            <person name="Lipun K."/>
        </authorList>
    </citation>
    <scope>NUCLEOTIDE SEQUENCE [LARGE SCALE GENOMIC DNA]</scope>
    <source>
        <strain evidence="2 3">NBRC 106415</strain>
    </source>
</reference>
<dbReference type="Gene3D" id="3.40.50.850">
    <property type="entry name" value="Isochorismatase-like"/>
    <property type="match status" value="1"/>
</dbReference>
<gene>
    <name evidence="2" type="ORF">FNH08_01385</name>
</gene>
<dbReference type="InterPro" id="IPR000868">
    <property type="entry name" value="Isochorismatase-like_dom"/>
</dbReference>
<organism evidence="2 3">
    <name type="scientific">Streptomyces spongiae</name>
    <dbReference type="NCBI Taxonomy" id="565072"/>
    <lineage>
        <taxon>Bacteria</taxon>
        <taxon>Bacillati</taxon>
        <taxon>Actinomycetota</taxon>
        <taxon>Actinomycetes</taxon>
        <taxon>Kitasatosporales</taxon>
        <taxon>Streptomycetaceae</taxon>
        <taxon>Streptomyces</taxon>
    </lineage>
</organism>
<dbReference type="Proteomes" id="UP000400924">
    <property type="component" value="Unassembled WGS sequence"/>
</dbReference>
<evidence type="ECO:0000313" key="2">
    <source>
        <dbReference type="EMBL" id="MPY55891.1"/>
    </source>
</evidence>
<keyword evidence="3" id="KW-1185">Reference proteome</keyword>
<dbReference type="PANTHER" id="PTHR43559:SF2">
    <property type="entry name" value="HOMOLOG OF SLSA IN STM"/>
    <property type="match status" value="1"/>
</dbReference>
<dbReference type="InterPro" id="IPR053152">
    <property type="entry name" value="Hydrolase_YcaC-like"/>
</dbReference>
<dbReference type="RefSeq" id="WP_152769371.1">
    <property type="nucleotide sequence ID" value="NZ_VJZC01000004.1"/>
</dbReference>
<feature type="domain" description="Isochorismatase-like" evidence="1">
    <location>
        <begin position="13"/>
        <end position="165"/>
    </location>
</feature>
<dbReference type="SUPFAM" id="SSF52499">
    <property type="entry name" value="Isochorismatase-like hydrolases"/>
    <property type="match status" value="1"/>
</dbReference>
<dbReference type="AlphaFoldDB" id="A0A5N8X8S2"/>
<dbReference type="OrthoDB" id="9789777at2"/>